<name>A0A7G9TE82_PSEMX</name>
<dbReference type="Proteomes" id="UP000515838">
    <property type="component" value="Chromosome"/>
</dbReference>
<protein>
    <submittedName>
        <fullName evidence="1">Uncharacterized protein</fullName>
    </submittedName>
</protein>
<evidence type="ECO:0000313" key="1">
    <source>
        <dbReference type="EMBL" id="QNN78407.1"/>
    </source>
</evidence>
<evidence type="ECO:0000313" key="2">
    <source>
        <dbReference type="Proteomes" id="UP000515838"/>
    </source>
</evidence>
<accession>A0A7G9TE82</accession>
<reference evidence="1 2" key="1">
    <citation type="submission" date="2020-08" db="EMBL/GenBank/DDBJ databases">
        <title>Streptomycin Non-resistant strain, P. mexicana.</title>
        <authorList>
            <person name="Ganesh-Kumar S."/>
            <person name="Zhe T."/>
            <person name="Yu Z."/>
            <person name="Min Y."/>
        </authorList>
    </citation>
    <scope>NUCLEOTIDE SEQUENCE [LARGE SCALE GENOMIC DNA]</scope>
    <source>
        <strain evidence="1 2">GTZY2</strain>
    </source>
</reference>
<dbReference type="RefSeq" id="WP_187573795.1">
    <property type="nucleotide sequence ID" value="NZ_CP060731.1"/>
</dbReference>
<proteinExistence type="predicted"/>
<dbReference type="GeneID" id="81469902"/>
<sequence>MSTQEFLKDPWGQGKSHRAFEKSAFNIRPAPEFSTGEVLLSSLYRASGFEGISEGKVKGLGDQFSKSVDRERRSGADDGAIQPDTWRTVLDRLVQSPKVAQQSSKRFLSLSPVVPDAALYSGAARLSGNPWNPGQLVKRMVQMGAPSDEAADKVWRNLHDALGVGPDDDVWARWLQAEFEPRRFGDVEWQRVDLPALGGFPASDRALFQYPAKQFVVDLEGIISAKSAMTRRQWISLLEAVLRIGSVSHVLWLCDVNDRIWRLARGLLEKNDPLGLESDSDVAEQILSVKSRMLSFGHPAIPAMRDCASRYLSARLGMNRVLWALEELKASVGAMDSASGILTFLRAVDSQRRALRDSGVLDSYHELQDREVRTIGCKKGVGANLVEFSQYTLGQRQTMDETLRGYDQGYFLRKRGEARSSPWVLALGPAAVLAMTHCCLHEIKGPRSVHRLAAHLASYGIEFDLHGLNDSDLGRQLRMLGLVLDSPDAESGMLLVPPFAI</sequence>
<organism evidence="1 2">
    <name type="scientific">Pseudoxanthomonas mexicana</name>
    <dbReference type="NCBI Taxonomy" id="128785"/>
    <lineage>
        <taxon>Bacteria</taxon>
        <taxon>Pseudomonadati</taxon>
        <taxon>Pseudomonadota</taxon>
        <taxon>Gammaproteobacteria</taxon>
        <taxon>Lysobacterales</taxon>
        <taxon>Lysobacteraceae</taxon>
        <taxon>Pseudoxanthomonas</taxon>
    </lineage>
</organism>
<gene>
    <name evidence="1" type="ORF">IAE60_02925</name>
</gene>
<dbReference type="AlphaFoldDB" id="A0A7G9TE82"/>
<dbReference type="EMBL" id="CP060731">
    <property type="protein sequence ID" value="QNN78407.1"/>
    <property type="molecule type" value="Genomic_DNA"/>
</dbReference>